<sequence>MNSCLIDTHSVFNDINEKKKSRFKIVASAGRHASPAVIDKTRSTSGPNKSHPSRYVAQTSRAHSLRGGGLERDIRRSTKRAGCRRLCEEFSRRRRRTVS</sequence>
<reference evidence="2 3" key="1">
    <citation type="journal article" date="2019" name="Commun. Biol.">
        <title>The bagworm genome reveals a unique fibroin gene that provides high tensile strength.</title>
        <authorList>
            <person name="Kono N."/>
            <person name="Nakamura H."/>
            <person name="Ohtoshi R."/>
            <person name="Tomita M."/>
            <person name="Numata K."/>
            <person name="Arakawa K."/>
        </authorList>
    </citation>
    <scope>NUCLEOTIDE SEQUENCE [LARGE SCALE GENOMIC DNA]</scope>
</reference>
<comment type="caution">
    <text evidence="2">The sequence shown here is derived from an EMBL/GenBank/DDBJ whole genome shotgun (WGS) entry which is preliminary data.</text>
</comment>
<feature type="region of interest" description="Disordered" evidence="1">
    <location>
        <begin position="27"/>
        <end position="76"/>
    </location>
</feature>
<dbReference type="EMBL" id="BGZK01000453">
    <property type="protein sequence ID" value="GBP44454.1"/>
    <property type="molecule type" value="Genomic_DNA"/>
</dbReference>
<dbReference type="AlphaFoldDB" id="A0A4C1W2N2"/>
<proteinExistence type="predicted"/>
<protein>
    <submittedName>
        <fullName evidence="2">Uncharacterized protein</fullName>
    </submittedName>
</protein>
<gene>
    <name evidence="2" type="ORF">EVAR_39462_1</name>
</gene>
<organism evidence="2 3">
    <name type="scientific">Eumeta variegata</name>
    <name type="common">Bagworm moth</name>
    <name type="synonym">Eumeta japonica</name>
    <dbReference type="NCBI Taxonomy" id="151549"/>
    <lineage>
        <taxon>Eukaryota</taxon>
        <taxon>Metazoa</taxon>
        <taxon>Ecdysozoa</taxon>
        <taxon>Arthropoda</taxon>
        <taxon>Hexapoda</taxon>
        <taxon>Insecta</taxon>
        <taxon>Pterygota</taxon>
        <taxon>Neoptera</taxon>
        <taxon>Endopterygota</taxon>
        <taxon>Lepidoptera</taxon>
        <taxon>Glossata</taxon>
        <taxon>Ditrysia</taxon>
        <taxon>Tineoidea</taxon>
        <taxon>Psychidae</taxon>
        <taxon>Oiketicinae</taxon>
        <taxon>Eumeta</taxon>
    </lineage>
</organism>
<keyword evidence="3" id="KW-1185">Reference proteome</keyword>
<dbReference type="Proteomes" id="UP000299102">
    <property type="component" value="Unassembled WGS sequence"/>
</dbReference>
<evidence type="ECO:0000256" key="1">
    <source>
        <dbReference type="SAM" id="MobiDB-lite"/>
    </source>
</evidence>
<name>A0A4C1W2N2_EUMVA</name>
<evidence type="ECO:0000313" key="2">
    <source>
        <dbReference type="EMBL" id="GBP44454.1"/>
    </source>
</evidence>
<evidence type="ECO:0000313" key="3">
    <source>
        <dbReference type="Proteomes" id="UP000299102"/>
    </source>
</evidence>
<accession>A0A4C1W2N2</accession>
<feature type="compositionally biased region" description="Polar residues" evidence="1">
    <location>
        <begin position="43"/>
        <end position="62"/>
    </location>
</feature>